<feature type="binding site" evidence="4">
    <location>
        <begin position="187"/>
        <end position="190"/>
    </location>
    <ligand>
        <name>substrate</name>
    </ligand>
</feature>
<accession>A0ABY3PRW4</accession>
<keyword evidence="8" id="KW-1185">Reference proteome</keyword>
<evidence type="ECO:0000256" key="4">
    <source>
        <dbReference type="HAMAP-Rule" id="MF_02126"/>
    </source>
</evidence>
<dbReference type="Pfam" id="PF05175">
    <property type="entry name" value="MTS"/>
    <property type="match status" value="1"/>
</dbReference>
<dbReference type="RefSeq" id="WP_230843434.1">
    <property type="nucleotide sequence ID" value="NZ_CP063845.1"/>
</dbReference>
<feature type="binding site" evidence="4">
    <location>
        <begin position="120"/>
        <end position="124"/>
    </location>
    <ligand>
        <name>S-adenosyl-L-methionine</name>
        <dbReference type="ChEBI" id="CHEBI:59789"/>
    </ligand>
</feature>
<name>A0ABY3PRW4_9CYAN</name>
<dbReference type="Gene3D" id="1.10.8.10">
    <property type="entry name" value="DNA helicase RuvA subunit, C-terminal domain"/>
    <property type="match status" value="1"/>
</dbReference>
<dbReference type="EC" id="2.1.1.297" evidence="4"/>
<dbReference type="NCBIfam" id="TIGR03534">
    <property type="entry name" value="RF_mod_PrmC"/>
    <property type="match status" value="1"/>
</dbReference>
<dbReference type="GO" id="GO:0032259">
    <property type="term" value="P:methylation"/>
    <property type="evidence" value="ECO:0007669"/>
    <property type="project" value="UniProtKB-KW"/>
</dbReference>
<gene>
    <name evidence="4 7" type="primary">prmC</name>
    <name evidence="7" type="ORF">ISF26_08270</name>
</gene>
<sequence length="286" mass="30995">MRQPADGWREQALAEARVRNIDATEIDYLIEAVTGLDRLQVRLGGPQALEAHREKLCALWRRRIEEAMPLQYLLGTAHWRDLQLQVNPAVLIPRPETEALVDIAVDFCRSCAGARVVDLGTGSGAIAVAVARALPAVTVWAVDASEAALAVAAANVGRYGLSERVHLLRGDWFAPLPTQPFDAVLSNPPYIPSTEIAALMPEVRLHEPLSALDGGADGLDAVRQIIADAARHLRPGGILALEVMVGQAPTVVQLLARDSRYGCTRTVRDWAGIERIVVTYAWARGS</sequence>
<evidence type="ECO:0000256" key="1">
    <source>
        <dbReference type="ARBA" id="ARBA00022603"/>
    </source>
</evidence>
<evidence type="ECO:0000313" key="7">
    <source>
        <dbReference type="EMBL" id="UFP96187.1"/>
    </source>
</evidence>
<dbReference type="InterPro" id="IPR007848">
    <property type="entry name" value="Small_mtfrase_dom"/>
</dbReference>
<evidence type="ECO:0000259" key="6">
    <source>
        <dbReference type="Pfam" id="PF17827"/>
    </source>
</evidence>
<dbReference type="InterPro" id="IPR029063">
    <property type="entry name" value="SAM-dependent_MTases_sf"/>
</dbReference>
<evidence type="ECO:0000313" key="8">
    <source>
        <dbReference type="Proteomes" id="UP001054846"/>
    </source>
</evidence>
<dbReference type="PROSITE" id="PS00092">
    <property type="entry name" value="N6_MTASE"/>
    <property type="match status" value="1"/>
</dbReference>
<dbReference type="HAMAP" id="MF_02126">
    <property type="entry name" value="RF_methyltr_PrmC"/>
    <property type="match status" value="1"/>
</dbReference>
<feature type="binding site" evidence="4">
    <location>
        <position position="187"/>
    </location>
    <ligand>
        <name>S-adenosyl-L-methionine</name>
        <dbReference type="ChEBI" id="CHEBI:59789"/>
    </ligand>
</feature>
<dbReference type="PANTHER" id="PTHR47441">
    <property type="match status" value="1"/>
</dbReference>
<feature type="binding site" evidence="4">
    <location>
        <position position="172"/>
    </location>
    <ligand>
        <name>S-adenosyl-L-methionine</name>
        <dbReference type="ChEBI" id="CHEBI:59789"/>
    </ligand>
</feature>
<keyword evidence="3 4" id="KW-0949">S-adenosyl-L-methionine</keyword>
<comment type="catalytic activity">
    <reaction evidence="4">
        <text>L-glutaminyl-[peptide chain release factor] + S-adenosyl-L-methionine = N(5)-methyl-L-glutaminyl-[peptide chain release factor] + S-adenosyl-L-homocysteine + H(+)</text>
        <dbReference type="Rhea" id="RHEA:42896"/>
        <dbReference type="Rhea" id="RHEA-COMP:10271"/>
        <dbReference type="Rhea" id="RHEA-COMP:10272"/>
        <dbReference type="ChEBI" id="CHEBI:15378"/>
        <dbReference type="ChEBI" id="CHEBI:30011"/>
        <dbReference type="ChEBI" id="CHEBI:57856"/>
        <dbReference type="ChEBI" id="CHEBI:59789"/>
        <dbReference type="ChEBI" id="CHEBI:61891"/>
        <dbReference type="EC" id="2.1.1.297"/>
    </reaction>
</comment>
<protein>
    <recommendedName>
        <fullName evidence="4">Release factor glutamine methyltransferase</fullName>
        <shortName evidence="4">RF MTase</shortName>
        <ecNumber evidence="4">2.1.1.297</ecNumber>
    </recommendedName>
    <alternativeName>
        <fullName evidence="4">N5-glutamine methyltransferase PrmC</fullName>
    </alternativeName>
    <alternativeName>
        <fullName evidence="4">Protein-(glutamine-N5) MTase PrmC</fullName>
    </alternativeName>
    <alternativeName>
        <fullName evidence="4">Protein-glutamine N-methyltransferase PrmC</fullName>
    </alternativeName>
</protein>
<dbReference type="InterPro" id="IPR019874">
    <property type="entry name" value="RF_methyltr_PrmC"/>
</dbReference>
<evidence type="ECO:0000256" key="3">
    <source>
        <dbReference type="ARBA" id="ARBA00022691"/>
    </source>
</evidence>
<dbReference type="InterPro" id="IPR052663">
    <property type="entry name" value="RF_glutamine_MTase_cyano"/>
</dbReference>
<dbReference type="InterPro" id="IPR040758">
    <property type="entry name" value="PrmC_N"/>
</dbReference>
<evidence type="ECO:0000259" key="5">
    <source>
        <dbReference type="Pfam" id="PF05175"/>
    </source>
</evidence>
<dbReference type="CDD" id="cd02440">
    <property type="entry name" value="AdoMet_MTases"/>
    <property type="match status" value="1"/>
</dbReference>
<dbReference type="InterPro" id="IPR002052">
    <property type="entry name" value="DNA_methylase_N6_adenine_CS"/>
</dbReference>
<feature type="domain" description="Release factor glutamine methyltransferase N-terminal" evidence="6">
    <location>
        <begin position="10"/>
        <end position="75"/>
    </location>
</feature>
<feature type="binding site" evidence="4">
    <location>
        <position position="143"/>
    </location>
    <ligand>
        <name>S-adenosyl-L-methionine</name>
        <dbReference type="ChEBI" id="CHEBI:59789"/>
    </ligand>
</feature>
<keyword evidence="1 4" id="KW-0489">Methyltransferase</keyword>
<comment type="similarity">
    <text evidence="4">Belongs to the protein N5-glutamine methyltransferase family. PrmC subfamily.</text>
</comment>
<dbReference type="Pfam" id="PF17827">
    <property type="entry name" value="PrmC_N"/>
    <property type="match status" value="1"/>
</dbReference>
<comment type="function">
    <text evidence="4">Methylates the class 1 translation termination release factors RF1/PrfA and RF2/PrfB on the glutamine residue of the universally conserved GGQ motif.</text>
</comment>
<dbReference type="Gene3D" id="3.40.50.150">
    <property type="entry name" value="Vaccinia Virus protein VP39"/>
    <property type="match status" value="1"/>
</dbReference>
<keyword evidence="2 4" id="KW-0808">Transferase</keyword>
<reference evidence="7 8" key="1">
    <citation type="journal article" date="2021" name="Genome Biol. Evol.">
        <title>Complete Genome Sequencing of a Novel Gloeobacter Species from a Waterfall Cave in Mexico.</title>
        <authorList>
            <person name="Saw J.H."/>
            <person name="Cardona T."/>
            <person name="Montejano G."/>
        </authorList>
    </citation>
    <scope>NUCLEOTIDE SEQUENCE [LARGE SCALE GENOMIC DNA]</scope>
    <source>
        <strain evidence="7">MG652769</strain>
    </source>
</reference>
<organism evidence="7 8">
    <name type="scientific">Gloeobacter morelensis MG652769</name>
    <dbReference type="NCBI Taxonomy" id="2781736"/>
    <lineage>
        <taxon>Bacteria</taxon>
        <taxon>Bacillati</taxon>
        <taxon>Cyanobacteriota</taxon>
        <taxon>Cyanophyceae</taxon>
        <taxon>Gloeobacterales</taxon>
        <taxon>Gloeobacteraceae</taxon>
        <taxon>Gloeobacter</taxon>
        <taxon>Gloeobacter morelensis</taxon>
    </lineage>
</organism>
<dbReference type="EMBL" id="CP063845">
    <property type="protein sequence ID" value="UFP96187.1"/>
    <property type="molecule type" value="Genomic_DNA"/>
</dbReference>
<dbReference type="PANTHER" id="PTHR47441:SF3">
    <property type="entry name" value="RELEASE FACTOR GLUTAMINE METHYLTRANSFERASE"/>
    <property type="match status" value="1"/>
</dbReference>
<feature type="domain" description="Methyltransferase small" evidence="5">
    <location>
        <begin position="113"/>
        <end position="191"/>
    </location>
</feature>
<dbReference type="SUPFAM" id="SSF53335">
    <property type="entry name" value="S-adenosyl-L-methionine-dependent methyltransferases"/>
    <property type="match status" value="1"/>
</dbReference>
<dbReference type="GO" id="GO:0102559">
    <property type="term" value="F:peptide chain release factor N(5)-glutamine methyltransferase activity"/>
    <property type="evidence" value="ECO:0007669"/>
    <property type="project" value="UniProtKB-EC"/>
</dbReference>
<proteinExistence type="inferred from homology"/>
<dbReference type="Proteomes" id="UP001054846">
    <property type="component" value="Chromosome"/>
</dbReference>
<dbReference type="NCBIfam" id="TIGR00536">
    <property type="entry name" value="hemK_fam"/>
    <property type="match status" value="1"/>
</dbReference>
<dbReference type="InterPro" id="IPR004556">
    <property type="entry name" value="HemK-like"/>
</dbReference>
<evidence type="ECO:0000256" key="2">
    <source>
        <dbReference type="ARBA" id="ARBA00022679"/>
    </source>
</evidence>